<dbReference type="AlphaFoldDB" id="A0A811UX27"/>
<dbReference type="EMBL" id="CAJHJT010000023">
    <property type="protein sequence ID" value="CAD7001653.1"/>
    <property type="molecule type" value="Genomic_DNA"/>
</dbReference>
<keyword evidence="2" id="KW-1185">Reference proteome</keyword>
<proteinExistence type="predicted"/>
<reference evidence="1" key="1">
    <citation type="submission" date="2020-11" db="EMBL/GenBank/DDBJ databases">
        <authorList>
            <person name="Whitehead M."/>
        </authorList>
    </citation>
    <scope>NUCLEOTIDE SEQUENCE</scope>
    <source>
        <strain evidence="1">EGII</strain>
    </source>
</reference>
<name>A0A811UX27_CERCA</name>
<organism evidence="1 2">
    <name type="scientific">Ceratitis capitata</name>
    <name type="common">Mediterranean fruit fly</name>
    <name type="synonym">Tephritis capitata</name>
    <dbReference type="NCBI Taxonomy" id="7213"/>
    <lineage>
        <taxon>Eukaryota</taxon>
        <taxon>Metazoa</taxon>
        <taxon>Ecdysozoa</taxon>
        <taxon>Arthropoda</taxon>
        <taxon>Hexapoda</taxon>
        <taxon>Insecta</taxon>
        <taxon>Pterygota</taxon>
        <taxon>Neoptera</taxon>
        <taxon>Endopterygota</taxon>
        <taxon>Diptera</taxon>
        <taxon>Brachycera</taxon>
        <taxon>Muscomorpha</taxon>
        <taxon>Tephritoidea</taxon>
        <taxon>Tephritidae</taxon>
        <taxon>Ceratitis</taxon>
        <taxon>Ceratitis</taxon>
    </lineage>
</organism>
<comment type="caution">
    <text evidence="1">The sequence shown here is derived from an EMBL/GenBank/DDBJ whole genome shotgun (WGS) entry which is preliminary data.</text>
</comment>
<dbReference type="Proteomes" id="UP000606786">
    <property type="component" value="Unassembled WGS sequence"/>
</dbReference>
<evidence type="ECO:0000313" key="1">
    <source>
        <dbReference type="EMBL" id="CAD7001653.1"/>
    </source>
</evidence>
<sequence length="121" mass="13255">MAFSAVAFPMTSRTSSLKISSAAPVFGSFCIRRVTRRCVLSTGGCSVKSRLKELARFFGSEEARPPNEISTRSSRLVEPDSYLTIAQSFVAPEERLQILKCSFQFLLVQPLLSENSSSASP</sequence>
<protein>
    <submittedName>
        <fullName evidence="1">(Mediterranean fruit fly) hypothetical protein</fullName>
    </submittedName>
</protein>
<accession>A0A811UX27</accession>
<gene>
    <name evidence="1" type="ORF">CCAP1982_LOCUS10144</name>
</gene>
<evidence type="ECO:0000313" key="2">
    <source>
        <dbReference type="Proteomes" id="UP000606786"/>
    </source>
</evidence>